<dbReference type="InterPro" id="IPR031928">
    <property type="entry name" value="RsdA_SigD-bd"/>
</dbReference>
<gene>
    <name evidence="4" type="ORF">IQ251_11470</name>
</gene>
<dbReference type="EMBL" id="JADEYC010000018">
    <property type="protein sequence ID" value="MBE9375060.1"/>
    <property type="molecule type" value="Genomic_DNA"/>
</dbReference>
<feature type="domain" description="Anti-sigma-D factor RsdA sigma factor binding region" evidence="3">
    <location>
        <begin position="107"/>
        <end position="153"/>
    </location>
</feature>
<accession>A0A929BA93</accession>
<feature type="compositionally biased region" description="Low complexity" evidence="1">
    <location>
        <begin position="52"/>
        <end position="63"/>
    </location>
</feature>
<evidence type="ECO:0000313" key="4">
    <source>
        <dbReference type="EMBL" id="MBE9375060.1"/>
    </source>
</evidence>
<feature type="compositionally biased region" description="Basic and acidic residues" evidence="1">
    <location>
        <begin position="1"/>
        <end position="13"/>
    </location>
</feature>
<protein>
    <recommendedName>
        <fullName evidence="3">Anti-sigma-D factor RsdA sigma factor binding region domain-containing protein</fullName>
    </recommendedName>
</protein>
<keyword evidence="2" id="KW-0472">Membrane</keyword>
<feature type="compositionally biased region" description="Basic and acidic residues" evidence="1">
    <location>
        <begin position="22"/>
        <end position="35"/>
    </location>
</feature>
<keyword evidence="2" id="KW-0812">Transmembrane</keyword>
<sequence>MAERKGPEGEPSGHDPGGSGQQDDRSSGADEREPVSADEGTELSDNDRESGSTESEPTRPSTSGDDDAAVLPFRHSGDERDSGGEGDPADEDDLDDVDLDDVEDPVDLAALQADDELLDALGGPNPVLPEAPGTGPSVDELLVAWRQDVDAAPIEDLVDIDTAAATIAQARRPRRKHLKRWHLVPVASAAAVLMITGTGFGLAARDAQPGDMLWGVAQVLYSDHTRAVQAATVAREELDNAEGALVDGDRSSAEAALRSAQQEIQDVDQDHGLRELRAAHSSLTARMGQSGQEQETTSETTSETEVVPPTGTQEPAPTEPPRPTEPTDSSTAPPTSSETSESTTSPSETSGSSQEHPSEGLDSELFPSSGEHR</sequence>
<dbReference type="RefSeq" id="WP_193928499.1">
    <property type="nucleotide sequence ID" value="NZ_JADEYC010000018.1"/>
</dbReference>
<dbReference type="Proteomes" id="UP000598360">
    <property type="component" value="Unassembled WGS sequence"/>
</dbReference>
<reference evidence="4" key="1">
    <citation type="submission" date="2020-10" db="EMBL/GenBank/DDBJ databases">
        <title>Diversity and distribution of actinomycetes associated with coral in the coast of Hainan.</title>
        <authorList>
            <person name="Li F."/>
        </authorList>
    </citation>
    <scope>NUCLEOTIDE SEQUENCE</scope>
    <source>
        <strain evidence="4">HNM0983</strain>
    </source>
</reference>
<feature type="compositionally biased region" description="Low complexity" evidence="1">
    <location>
        <begin position="326"/>
        <end position="355"/>
    </location>
</feature>
<evidence type="ECO:0000259" key="3">
    <source>
        <dbReference type="Pfam" id="PF16751"/>
    </source>
</evidence>
<feature type="region of interest" description="Disordered" evidence="1">
    <location>
        <begin position="283"/>
        <end position="373"/>
    </location>
</feature>
<dbReference type="Pfam" id="PF16751">
    <property type="entry name" value="RsdA_SigD_bd"/>
    <property type="match status" value="1"/>
</dbReference>
<feature type="transmembrane region" description="Helical" evidence="2">
    <location>
        <begin position="181"/>
        <end position="203"/>
    </location>
</feature>
<feature type="compositionally biased region" description="Low complexity" evidence="1">
    <location>
        <begin position="288"/>
        <end position="316"/>
    </location>
</feature>
<proteinExistence type="predicted"/>
<evidence type="ECO:0000256" key="2">
    <source>
        <dbReference type="SAM" id="Phobius"/>
    </source>
</evidence>
<comment type="caution">
    <text evidence="4">The sequence shown here is derived from an EMBL/GenBank/DDBJ whole genome shotgun (WGS) entry which is preliminary data.</text>
</comment>
<feature type="region of interest" description="Disordered" evidence="1">
    <location>
        <begin position="1"/>
        <end position="99"/>
    </location>
</feature>
<organism evidence="4 5">
    <name type="scientific">Saccharopolyspora montiporae</name>
    <dbReference type="NCBI Taxonomy" id="2781240"/>
    <lineage>
        <taxon>Bacteria</taxon>
        <taxon>Bacillati</taxon>
        <taxon>Actinomycetota</taxon>
        <taxon>Actinomycetes</taxon>
        <taxon>Pseudonocardiales</taxon>
        <taxon>Pseudonocardiaceae</taxon>
        <taxon>Saccharopolyspora</taxon>
    </lineage>
</organism>
<evidence type="ECO:0000313" key="5">
    <source>
        <dbReference type="Proteomes" id="UP000598360"/>
    </source>
</evidence>
<feature type="compositionally biased region" description="Acidic residues" evidence="1">
    <location>
        <begin position="87"/>
        <end position="99"/>
    </location>
</feature>
<keyword evidence="2" id="KW-1133">Transmembrane helix</keyword>
<dbReference type="AlphaFoldDB" id="A0A929BA93"/>
<evidence type="ECO:0000256" key="1">
    <source>
        <dbReference type="SAM" id="MobiDB-lite"/>
    </source>
</evidence>
<keyword evidence="5" id="KW-1185">Reference proteome</keyword>
<name>A0A929BA93_9PSEU</name>